<accession>A0A4Z2G6W5</accession>
<organism evidence="2 3">
    <name type="scientific">Liparis tanakae</name>
    <name type="common">Tanaka's snailfish</name>
    <dbReference type="NCBI Taxonomy" id="230148"/>
    <lineage>
        <taxon>Eukaryota</taxon>
        <taxon>Metazoa</taxon>
        <taxon>Chordata</taxon>
        <taxon>Craniata</taxon>
        <taxon>Vertebrata</taxon>
        <taxon>Euteleostomi</taxon>
        <taxon>Actinopterygii</taxon>
        <taxon>Neopterygii</taxon>
        <taxon>Teleostei</taxon>
        <taxon>Neoteleostei</taxon>
        <taxon>Acanthomorphata</taxon>
        <taxon>Eupercaria</taxon>
        <taxon>Perciformes</taxon>
        <taxon>Cottioidei</taxon>
        <taxon>Cottales</taxon>
        <taxon>Liparidae</taxon>
        <taxon>Liparis</taxon>
    </lineage>
</organism>
<evidence type="ECO:0000313" key="2">
    <source>
        <dbReference type="EMBL" id="TNN49297.1"/>
    </source>
</evidence>
<comment type="caution">
    <text evidence="2">The sequence shown here is derived from an EMBL/GenBank/DDBJ whole genome shotgun (WGS) entry which is preliminary data.</text>
</comment>
<name>A0A4Z2G6W5_9TELE</name>
<evidence type="ECO:0000256" key="1">
    <source>
        <dbReference type="SAM" id="MobiDB-lite"/>
    </source>
</evidence>
<dbReference type="EMBL" id="SRLO01000661">
    <property type="protein sequence ID" value="TNN49297.1"/>
    <property type="molecule type" value="Genomic_DNA"/>
</dbReference>
<keyword evidence="3" id="KW-1185">Reference proteome</keyword>
<feature type="region of interest" description="Disordered" evidence="1">
    <location>
        <begin position="1"/>
        <end position="57"/>
    </location>
</feature>
<dbReference type="AlphaFoldDB" id="A0A4Z2G6W5"/>
<protein>
    <submittedName>
        <fullName evidence="2">Uncharacterized protein</fullName>
    </submittedName>
</protein>
<proteinExistence type="predicted"/>
<gene>
    <name evidence="2" type="ORF">EYF80_040472</name>
</gene>
<reference evidence="2 3" key="1">
    <citation type="submission" date="2019-03" db="EMBL/GenBank/DDBJ databases">
        <title>First draft genome of Liparis tanakae, snailfish: a comprehensive survey of snailfish specific genes.</title>
        <authorList>
            <person name="Kim W."/>
            <person name="Song I."/>
            <person name="Jeong J.-H."/>
            <person name="Kim D."/>
            <person name="Kim S."/>
            <person name="Ryu S."/>
            <person name="Song J.Y."/>
            <person name="Lee S.K."/>
        </authorList>
    </citation>
    <scope>NUCLEOTIDE SEQUENCE [LARGE SCALE GENOMIC DNA]</scope>
    <source>
        <tissue evidence="2">Muscle</tissue>
    </source>
</reference>
<feature type="compositionally biased region" description="Low complexity" evidence="1">
    <location>
        <begin position="7"/>
        <end position="30"/>
    </location>
</feature>
<dbReference type="Proteomes" id="UP000314294">
    <property type="component" value="Unassembled WGS sequence"/>
</dbReference>
<sequence length="97" mass="10614">MNHLFHRGAAAARGAVCRAHGPVIQTGSPTERPRPGPETRGGVRTRPDAPGGGGEAEERLHHQLLLEHVHCTFKGFHFTARHRTWSFHTPQEGGTIL</sequence>
<evidence type="ECO:0000313" key="3">
    <source>
        <dbReference type="Proteomes" id="UP000314294"/>
    </source>
</evidence>